<evidence type="ECO:0000256" key="2">
    <source>
        <dbReference type="ARBA" id="ARBA00022777"/>
    </source>
</evidence>
<feature type="transmembrane region" description="Helical" evidence="4">
    <location>
        <begin position="12"/>
        <end position="29"/>
    </location>
</feature>
<dbReference type="InterPro" id="IPR011712">
    <property type="entry name" value="Sig_transdc_His_kin_sub3_dim/P"/>
</dbReference>
<dbReference type="Gene3D" id="1.20.5.1930">
    <property type="match status" value="1"/>
</dbReference>
<evidence type="ECO:0000259" key="5">
    <source>
        <dbReference type="SMART" id="SM00387"/>
    </source>
</evidence>
<feature type="transmembrane region" description="Helical" evidence="4">
    <location>
        <begin position="80"/>
        <end position="100"/>
    </location>
</feature>
<dbReference type="InterPro" id="IPR003594">
    <property type="entry name" value="HATPase_dom"/>
</dbReference>
<feature type="transmembrane region" description="Helical" evidence="4">
    <location>
        <begin position="138"/>
        <end position="159"/>
    </location>
</feature>
<comment type="caution">
    <text evidence="6">The sequence shown here is derived from an EMBL/GenBank/DDBJ whole genome shotgun (WGS) entry which is preliminary data.</text>
</comment>
<keyword evidence="7" id="KW-1185">Reference proteome</keyword>
<dbReference type="SUPFAM" id="SSF55874">
    <property type="entry name" value="ATPase domain of HSP90 chaperone/DNA topoisomerase II/histidine kinase"/>
    <property type="match status" value="1"/>
</dbReference>
<dbReference type="SMART" id="SM00387">
    <property type="entry name" value="HATPase_c"/>
    <property type="match status" value="1"/>
</dbReference>
<name>A0ABW4FMS8_9PSEU</name>
<protein>
    <submittedName>
        <fullName evidence="6">Sensor histidine kinase</fullName>
    </submittedName>
</protein>
<keyword evidence="1" id="KW-0808">Transferase</keyword>
<dbReference type="Pfam" id="PF02518">
    <property type="entry name" value="HATPase_c"/>
    <property type="match status" value="1"/>
</dbReference>
<evidence type="ECO:0000313" key="6">
    <source>
        <dbReference type="EMBL" id="MFD1531816.1"/>
    </source>
</evidence>
<dbReference type="CDD" id="cd16917">
    <property type="entry name" value="HATPase_UhpB-NarQ-NarX-like"/>
    <property type="match status" value="1"/>
</dbReference>
<sequence>MTTRAASRWAGLARPASTWWTLIWLAALLYQPALDPTSGPLQYMVGVVVIVVFVAFYLYVDGHDGHDGRLRRWAPAITTVLALVATPLNGGANVLLVYAAGFAGSTLPRRQAVRWFVGLTLLVVGLMLVSPIDMPWRLFTFVPTVVLIWTIGTITLTYAEEGRSERFRATRMEYLATLTERERIARDLHDLLGQTLTGIVVRSQLAQRLARTDADAGVREMAEVERAARAALAEVRDTVSGWRQVTLDDELASARGALTAAGVALTVAREPALVLTPSAETALGLALREAVTNVVRHAHAGSCTVALRRVEDRVELEIADDGVGSDQREGNGLTGMRERIAALGGEVRRLARGGTALTVAVPAAVAT</sequence>
<keyword evidence="2 6" id="KW-0418">Kinase</keyword>
<dbReference type="Proteomes" id="UP001597145">
    <property type="component" value="Unassembled WGS sequence"/>
</dbReference>
<evidence type="ECO:0000256" key="1">
    <source>
        <dbReference type="ARBA" id="ARBA00022679"/>
    </source>
</evidence>
<dbReference type="PANTHER" id="PTHR24421:SF63">
    <property type="entry name" value="SENSOR HISTIDINE KINASE DESK"/>
    <property type="match status" value="1"/>
</dbReference>
<accession>A0ABW4FMS8</accession>
<feature type="transmembrane region" description="Helical" evidence="4">
    <location>
        <begin position="112"/>
        <end position="132"/>
    </location>
</feature>
<reference evidence="7" key="1">
    <citation type="journal article" date="2019" name="Int. J. Syst. Evol. Microbiol.">
        <title>The Global Catalogue of Microorganisms (GCM) 10K type strain sequencing project: providing services to taxonomists for standard genome sequencing and annotation.</title>
        <authorList>
            <consortium name="The Broad Institute Genomics Platform"/>
            <consortium name="The Broad Institute Genome Sequencing Center for Infectious Disease"/>
            <person name="Wu L."/>
            <person name="Ma J."/>
        </authorList>
    </citation>
    <scope>NUCLEOTIDE SEQUENCE [LARGE SCALE GENOMIC DNA]</scope>
    <source>
        <strain evidence="7">JCM 12165</strain>
    </source>
</reference>
<evidence type="ECO:0000256" key="3">
    <source>
        <dbReference type="ARBA" id="ARBA00023012"/>
    </source>
</evidence>
<dbReference type="PANTHER" id="PTHR24421">
    <property type="entry name" value="NITRATE/NITRITE SENSOR PROTEIN NARX-RELATED"/>
    <property type="match status" value="1"/>
</dbReference>
<dbReference type="EMBL" id="JBHUCP010000015">
    <property type="protein sequence ID" value="MFD1531816.1"/>
    <property type="molecule type" value="Genomic_DNA"/>
</dbReference>
<feature type="domain" description="Histidine kinase/HSP90-like ATPase" evidence="5">
    <location>
        <begin position="278"/>
        <end position="365"/>
    </location>
</feature>
<keyword evidence="4" id="KW-1133">Transmembrane helix</keyword>
<organism evidence="6 7">
    <name type="scientific">Pseudonocardia aurantiaca</name>
    <dbReference type="NCBI Taxonomy" id="75290"/>
    <lineage>
        <taxon>Bacteria</taxon>
        <taxon>Bacillati</taxon>
        <taxon>Actinomycetota</taxon>
        <taxon>Actinomycetes</taxon>
        <taxon>Pseudonocardiales</taxon>
        <taxon>Pseudonocardiaceae</taxon>
        <taxon>Pseudonocardia</taxon>
    </lineage>
</organism>
<evidence type="ECO:0000313" key="7">
    <source>
        <dbReference type="Proteomes" id="UP001597145"/>
    </source>
</evidence>
<proteinExistence type="predicted"/>
<evidence type="ECO:0000256" key="4">
    <source>
        <dbReference type="SAM" id="Phobius"/>
    </source>
</evidence>
<dbReference type="RefSeq" id="WP_343983901.1">
    <property type="nucleotide sequence ID" value="NZ_BAAAJG010000016.1"/>
</dbReference>
<dbReference type="InterPro" id="IPR036890">
    <property type="entry name" value="HATPase_C_sf"/>
</dbReference>
<dbReference type="InterPro" id="IPR050482">
    <property type="entry name" value="Sensor_HK_TwoCompSys"/>
</dbReference>
<dbReference type="GO" id="GO:0016301">
    <property type="term" value="F:kinase activity"/>
    <property type="evidence" value="ECO:0007669"/>
    <property type="project" value="UniProtKB-KW"/>
</dbReference>
<keyword evidence="3" id="KW-0902">Two-component regulatory system</keyword>
<dbReference type="Gene3D" id="3.30.565.10">
    <property type="entry name" value="Histidine kinase-like ATPase, C-terminal domain"/>
    <property type="match status" value="1"/>
</dbReference>
<keyword evidence="4" id="KW-0812">Transmembrane</keyword>
<feature type="transmembrane region" description="Helical" evidence="4">
    <location>
        <begin position="41"/>
        <end position="60"/>
    </location>
</feature>
<keyword evidence="4" id="KW-0472">Membrane</keyword>
<gene>
    <name evidence="6" type="ORF">ACFSCY_20490</name>
</gene>
<dbReference type="Pfam" id="PF07730">
    <property type="entry name" value="HisKA_3"/>
    <property type="match status" value="1"/>
</dbReference>